<dbReference type="AlphaFoldDB" id="A0A8T2PTY1"/>
<sequence length="65" mass="7545">MRARGRSSLCAFSVIPQRVHVEPGVQQHFVPLSLEDSYRIYSCNIVHFEYPQIMNLILDVKKAKK</sequence>
<dbReference type="Proteomes" id="UP000824540">
    <property type="component" value="Unassembled WGS sequence"/>
</dbReference>
<evidence type="ECO:0000313" key="2">
    <source>
        <dbReference type="Proteomes" id="UP000824540"/>
    </source>
</evidence>
<protein>
    <submittedName>
        <fullName evidence="1">Uncharacterized protein</fullName>
    </submittedName>
</protein>
<comment type="caution">
    <text evidence="1">The sequence shown here is derived from an EMBL/GenBank/DDBJ whole genome shotgun (WGS) entry which is preliminary data.</text>
</comment>
<name>A0A8T2PTY1_9TELE</name>
<proteinExistence type="predicted"/>
<organism evidence="1 2">
    <name type="scientific">Albula glossodonta</name>
    <name type="common">roundjaw bonefish</name>
    <dbReference type="NCBI Taxonomy" id="121402"/>
    <lineage>
        <taxon>Eukaryota</taxon>
        <taxon>Metazoa</taxon>
        <taxon>Chordata</taxon>
        <taxon>Craniata</taxon>
        <taxon>Vertebrata</taxon>
        <taxon>Euteleostomi</taxon>
        <taxon>Actinopterygii</taxon>
        <taxon>Neopterygii</taxon>
        <taxon>Teleostei</taxon>
        <taxon>Albuliformes</taxon>
        <taxon>Albulidae</taxon>
        <taxon>Albula</taxon>
    </lineage>
</organism>
<reference evidence="1" key="1">
    <citation type="thesis" date="2021" institute="BYU ScholarsArchive" country="Provo, UT, USA">
        <title>Applications of and Algorithms for Genome Assembly and Genomic Analyses with an Emphasis on Marine Teleosts.</title>
        <authorList>
            <person name="Pickett B.D."/>
        </authorList>
    </citation>
    <scope>NUCLEOTIDE SEQUENCE</scope>
    <source>
        <strain evidence="1">HI-2016</strain>
    </source>
</reference>
<gene>
    <name evidence="1" type="ORF">JZ751_001512</name>
</gene>
<accession>A0A8T2PTY1</accession>
<dbReference type="EMBL" id="JAFBMS010000002">
    <property type="protein sequence ID" value="KAG9354799.1"/>
    <property type="molecule type" value="Genomic_DNA"/>
</dbReference>
<evidence type="ECO:0000313" key="1">
    <source>
        <dbReference type="EMBL" id="KAG9354799.1"/>
    </source>
</evidence>
<keyword evidence="2" id="KW-1185">Reference proteome</keyword>